<dbReference type="Proteomes" id="UP000015101">
    <property type="component" value="Unassembled WGS sequence"/>
</dbReference>
<accession>T1G0X3</accession>
<organism evidence="9 10">
    <name type="scientific">Helobdella robusta</name>
    <name type="common">Californian leech</name>
    <dbReference type="NCBI Taxonomy" id="6412"/>
    <lineage>
        <taxon>Eukaryota</taxon>
        <taxon>Metazoa</taxon>
        <taxon>Spiralia</taxon>
        <taxon>Lophotrochozoa</taxon>
        <taxon>Annelida</taxon>
        <taxon>Clitellata</taxon>
        <taxon>Hirudinea</taxon>
        <taxon>Rhynchobdellida</taxon>
        <taxon>Glossiphoniidae</taxon>
        <taxon>Helobdella</taxon>
    </lineage>
</organism>
<protein>
    <recommendedName>
        <fullName evidence="7">ZU5 domain-containing protein</fullName>
    </recommendedName>
</protein>
<dbReference type="PANTHER" id="PTHR24123:SF141">
    <property type="entry name" value="ANKYRIN 2, ISOFORM U"/>
    <property type="match status" value="1"/>
</dbReference>
<keyword evidence="6" id="KW-0472">Membrane</keyword>
<feature type="domain" description="ZU5" evidence="7">
    <location>
        <begin position="158"/>
        <end position="305"/>
    </location>
</feature>
<dbReference type="Pfam" id="PF17809">
    <property type="entry name" value="UPA_2"/>
    <property type="match status" value="1"/>
</dbReference>
<reference evidence="8 10" key="2">
    <citation type="journal article" date="2013" name="Nature">
        <title>Insights into bilaterian evolution from three spiralian genomes.</title>
        <authorList>
            <person name="Simakov O."/>
            <person name="Marletaz F."/>
            <person name="Cho S.J."/>
            <person name="Edsinger-Gonzales E."/>
            <person name="Havlak P."/>
            <person name="Hellsten U."/>
            <person name="Kuo D.H."/>
            <person name="Larsson T."/>
            <person name="Lv J."/>
            <person name="Arendt D."/>
            <person name="Savage R."/>
            <person name="Osoegawa K."/>
            <person name="de Jong P."/>
            <person name="Grimwood J."/>
            <person name="Chapman J.A."/>
            <person name="Shapiro H."/>
            <person name="Aerts A."/>
            <person name="Otillar R.P."/>
            <person name="Terry A.Y."/>
            <person name="Boore J.L."/>
            <person name="Grigoriev I.V."/>
            <person name="Lindberg D.R."/>
            <person name="Seaver E.C."/>
            <person name="Weisblat D.A."/>
            <person name="Putnam N.H."/>
            <person name="Rokhsar D.S."/>
        </authorList>
    </citation>
    <scope>NUCLEOTIDE SEQUENCE</scope>
</reference>
<reference evidence="9" key="3">
    <citation type="submission" date="2015-06" db="UniProtKB">
        <authorList>
            <consortium name="EnsemblMetazoa"/>
        </authorList>
    </citation>
    <scope>IDENTIFICATION</scope>
</reference>
<dbReference type="RefSeq" id="XP_009011272.1">
    <property type="nucleotide sequence ID" value="XM_009013024.1"/>
</dbReference>
<dbReference type="CTD" id="20214721"/>
<evidence type="ECO:0000256" key="6">
    <source>
        <dbReference type="ARBA" id="ARBA00023136"/>
    </source>
</evidence>
<dbReference type="Gene3D" id="2.60.40.2660">
    <property type="match status" value="1"/>
</dbReference>
<name>T1G0X3_HELRO</name>
<evidence type="ECO:0000256" key="1">
    <source>
        <dbReference type="ARBA" id="ARBA00004370"/>
    </source>
</evidence>
<evidence type="ECO:0000313" key="8">
    <source>
        <dbReference type="EMBL" id="ESO11003.1"/>
    </source>
</evidence>
<dbReference type="EMBL" id="KB095858">
    <property type="protein sequence ID" value="ESO11003.1"/>
    <property type="molecule type" value="Genomic_DNA"/>
</dbReference>
<dbReference type="GeneID" id="20214721"/>
<keyword evidence="4" id="KW-0677">Repeat</keyword>
<dbReference type="OrthoDB" id="20872at2759"/>
<gene>
    <name evidence="9" type="primary">20214721</name>
    <name evidence="8" type="ORF">HELRODRAFT_72214</name>
</gene>
<dbReference type="AlphaFoldDB" id="T1G0X3"/>
<feature type="domain" description="ZU5" evidence="7">
    <location>
        <begin position="1"/>
        <end position="156"/>
    </location>
</feature>
<dbReference type="FunFam" id="2.60.220.30:FF:000001">
    <property type="entry name" value="Ankyrin-3 isoform 2"/>
    <property type="match status" value="1"/>
</dbReference>
<dbReference type="PROSITE" id="PS51145">
    <property type="entry name" value="ZU5"/>
    <property type="match status" value="2"/>
</dbReference>
<evidence type="ECO:0000256" key="3">
    <source>
        <dbReference type="ARBA" id="ARBA00022490"/>
    </source>
</evidence>
<dbReference type="OMA" id="NRIRVEY"/>
<dbReference type="InterPro" id="IPR040745">
    <property type="entry name" value="Ankyrin_UPA"/>
</dbReference>
<dbReference type="eggNOG" id="KOG4177">
    <property type="taxonomic scope" value="Eukaryota"/>
</dbReference>
<proteinExistence type="predicted"/>
<dbReference type="Gene3D" id="2.60.220.30">
    <property type="match status" value="2"/>
</dbReference>
<evidence type="ECO:0000313" key="10">
    <source>
        <dbReference type="Proteomes" id="UP000015101"/>
    </source>
</evidence>
<dbReference type="GO" id="GO:0005737">
    <property type="term" value="C:cytoplasm"/>
    <property type="evidence" value="ECO:0007669"/>
    <property type="project" value="UniProtKB-SubCell"/>
</dbReference>
<dbReference type="KEGG" id="hro:HELRODRAFT_72214"/>
<evidence type="ECO:0000256" key="5">
    <source>
        <dbReference type="ARBA" id="ARBA00023043"/>
    </source>
</evidence>
<dbReference type="FunFam" id="2.60.220.30:FF:000009">
    <property type="entry name" value="Ankyrin 2, isoform G"/>
    <property type="match status" value="1"/>
</dbReference>
<dbReference type="InterPro" id="IPR000906">
    <property type="entry name" value="ZU5_dom"/>
</dbReference>
<evidence type="ECO:0000256" key="4">
    <source>
        <dbReference type="ARBA" id="ARBA00022737"/>
    </source>
</evidence>
<dbReference type="InterPro" id="IPR051165">
    <property type="entry name" value="Multifunctional_ANK_Repeat"/>
</dbReference>
<dbReference type="EnsemblMetazoa" id="HelroT72214">
    <property type="protein sequence ID" value="HelroP72214"/>
    <property type="gene ID" value="HelroG72214"/>
</dbReference>
<dbReference type="GO" id="GO:0016020">
    <property type="term" value="C:membrane"/>
    <property type="evidence" value="ECO:0007669"/>
    <property type="project" value="UniProtKB-SubCell"/>
</dbReference>
<sequence>FLVSFLVDARGGAMSGCRHSGVRILVPPNRATMPTRVTCKLVKKEKLSFPPQLLEGEGLATRVLVMGPVGVKFEGPILIEVPHFASLRDKEREICILRSDNGETWYEHGLSATESNVQDAMDGHFDDVENAENFYQRRVTRILTSDLPEYFAIVTRLKQEISVIGPQGGIISSTVIPQVQAVFPEGALTKNIKVGLQVLPISPDLVMKMLGNRIAVSPCVTIEPRRRKFHKPITLTLPLPRASQKSMMNQYASETPTLRLLCSLAGGSMPALWEDITTTTPLTFVQDCVSFTTTVSARFWLMDCQNISDSSKMAMDLYRESILVPMFSRFVVFSKRLHTNPQEARLRVFCVTDDKVEKTLETQEHFEEIATSRITEVLDGRPLFIEMIGNLIPITKSDEQLQLRVKSFHENRLPFLVRIRNSDEEASGRIFFMRDPKHFRNESLPPPSPVCNLLLTLPDVLRSESRRISSEEIDQSEFIVYFSALTVLLTFNAQNVKFIYNYFLNNKKIVFLSYF</sequence>
<dbReference type="InParanoid" id="T1G0X3"/>
<evidence type="ECO:0000259" key="7">
    <source>
        <dbReference type="PROSITE" id="PS51145"/>
    </source>
</evidence>
<dbReference type="EMBL" id="AMQM01002801">
    <property type="status" value="NOT_ANNOTATED_CDS"/>
    <property type="molecule type" value="Genomic_DNA"/>
</dbReference>
<dbReference type="PANTHER" id="PTHR24123">
    <property type="entry name" value="ANKYRIN REPEAT-CONTAINING"/>
    <property type="match status" value="1"/>
</dbReference>
<dbReference type="STRING" id="6412.T1G0X3"/>
<comment type="subcellular location">
    <subcellularLocation>
        <location evidence="2">Cytoplasm</location>
    </subcellularLocation>
    <subcellularLocation>
        <location evidence="1">Membrane</location>
    </subcellularLocation>
</comment>
<dbReference type="SMART" id="SM00218">
    <property type="entry name" value="ZU5"/>
    <property type="match status" value="1"/>
</dbReference>
<keyword evidence="5" id="KW-0040">ANK repeat</keyword>
<evidence type="ECO:0000256" key="2">
    <source>
        <dbReference type="ARBA" id="ARBA00004496"/>
    </source>
</evidence>
<keyword evidence="10" id="KW-1185">Reference proteome</keyword>
<dbReference type="HOGENOM" id="CLU_529565_0_0_1"/>
<reference evidence="10" key="1">
    <citation type="submission" date="2012-12" db="EMBL/GenBank/DDBJ databases">
        <authorList>
            <person name="Hellsten U."/>
            <person name="Grimwood J."/>
            <person name="Chapman J.A."/>
            <person name="Shapiro H."/>
            <person name="Aerts A."/>
            <person name="Otillar R.P."/>
            <person name="Terry A.Y."/>
            <person name="Boore J.L."/>
            <person name="Simakov O."/>
            <person name="Marletaz F."/>
            <person name="Cho S.-J."/>
            <person name="Edsinger-Gonzales E."/>
            <person name="Havlak P."/>
            <person name="Kuo D.-H."/>
            <person name="Larsson T."/>
            <person name="Lv J."/>
            <person name="Arendt D."/>
            <person name="Savage R."/>
            <person name="Osoegawa K."/>
            <person name="de Jong P."/>
            <person name="Lindberg D.R."/>
            <person name="Seaver E.C."/>
            <person name="Weisblat D.A."/>
            <person name="Putnam N.H."/>
            <person name="Grigoriev I.V."/>
            <person name="Rokhsar D.S."/>
        </authorList>
    </citation>
    <scope>NUCLEOTIDE SEQUENCE</scope>
</reference>
<keyword evidence="3" id="KW-0963">Cytoplasm</keyword>
<dbReference type="Pfam" id="PF00791">
    <property type="entry name" value="ZU5"/>
    <property type="match status" value="2"/>
</dbReference>
<evidence type="ECO:0000313" key="9">
    <source>
        <dbReference type="EnsemblMetazoa" id="HelroP72214"/>
    </source>
</evidence>